<evidence type="ECO:0000259" key="18">
    <source>
        <dbReference type="Pfam" id="PF22456"/>
    </source>
</evidence>
<dbReference type="OrthoDB" id="9811314at2"/>
<dbReference type="InterPro" id="IPR054734">
    <property type="entry name" value="PqqF-like_C_4"/>
</dbReference>
<dbReference type="PROSITE" id="PS51257">
    <property type="entry name" value="PROKAR_LIPOPROTEIN"/>
    <property type="match status" value="1"/>
</dbReference>
<keyword evidence="7" id="KW-0479">Metal-binding</keyword>
<dbReference type="SUPFAM" id="SSF63411">
    <property type="entry name" value="LuxS/MPP-like metallohydrolase"/>
    <property type="match status" value="4"/>
</dbReference>
<dbReference type="GO" id="GO:0046872">
    <property type="term" value="F:metal ion binding"/>
    <property type="evidence" value="ECO:0007669"/>
    <property type="project" value="UniProtKB-KW"/>
</dbReference>
<keyword evidence="6" id="KW-0645">Protease</keyword>
<evidence type="ECO:0000313" key="19">
    <source>
        <dbReference type="EMBL" id="PSL16689.1"/>
    </source>
</evidence>
<dbReference type="InterPro" id="IPR007863">
    <property type="entry name" value="Peptidase_M16_C"/>
</dbReference>
<evidence type="ECO:0000256" key="3">
    <source>
        <dbReference type="ARBA" id="ARBA00007261"/>
    </source>
</evidence>
<protein>
    <recommendedName>
        <fullName evidence="5">Protease 3</fullName>
        <ecNumber evidence="4">3.4.24.55</ecNumber>
    </recommendedName>
    <alternativeName>
        <fullName evidence="13">Pitrilysin</fullName>
    </alternativeName>
    <alternativeName>
        <fullName evidence="12">Protease III</fullName>
    </alternativeName>
    <alternativeName>
        <fullName evidence="11">Protease pi</fullName>
    </alternativeName>
</protein>
<evidence type="ECO:0000256" key="6">
    <source>
        <dbReference type="ARBA" id="ARBA00022670"/>
    </source>
</evidence>
<dbReference type="RefSeq" id="WP_106590133.1">
    <property type="nucleotide sequence ID" value="NZ_PYGI01000001.1"/>
</dbReference>
<evidence type="ECO:0000259" key="15">
    <source>
        <dbReference type="Pfam" id="PF00675"/>
    </source>
</evidence>
<dbReference type="InterPro" id="IPR050626">
    <property type="entry name" value="Peptidase_M16"/>
</dbReference>
<comment type="cofactor">
    <cofactor evidence="1">
        <name>Zn(2+)</name>
        <dbReference type="ChEBI" id="CHEBI:29105"/>
    </cofactor>
</comment>
<dbReference type="Pfam" id="PF05193">
    <property type="entry name" value="Peptidase_M16_C"/>
    <property type="match status" value="1"/>
</dbReference>
<dbReference type="Pfam" id="PF00675">
    <property type="entry name" value="Peptidase_M16"/>
    <property type="match status" value="1"/>
</dbReference>
<evidence type="ECO:0000256" key="2">
    <source>
        <dbReference type="ARBA" id="ARBA00002184"/>
    </source>
</evidence>
<dbReference type="GO" id="GO:0004222">
    <property type="term" value="F:metalloendopeptidase activity"/>
    <property type="evidence" value="ECO:0007669"/>
    <property type="project" value="UniProtKB-EC"/>
</dbReference>
<dbReference type="EC" id="3.4.24.55" evidence="4"/>
<comment type="similarity">
    <text evidence="3 14">Belongs to the peptidase M16 family.</text>
</comment>
<evidence type="ECO:0000256" key="7">
    <source>
        <dbReference type="ARBA" id="ARBA00022723"/>
    </source>
</evidence>
<dbReference type="PROSITE" id="PS00143">
    <property type="entry name" value="INSULINASE"/>
    <property type="match status" value="1"/>
</dbReference>
<keyword evidence="20" id="KW-1185">Reference proteome</keyword>
<evidence type="ECO:0000256" key="13">
    <source>
        <dbReference type="ARBA" id="ARBA00033450"/>
    </source>
</evidence>
<gene>
    <name evidence="19" type="ORF">CLV44_10187</name>
</gene>
<keyword evidence="10" id="KW-0482">Metalloprotease</keyword>
<evidence type="ECO:0000256" key="5">
    <source>
        <dbReference type="ARBA" id="ARBA00017565"/>
    </source>
</evidence>
<dbReference type="GO" id="GO:0005737">
    <property type="term" value="C:cytoplasm"/>
    <property type="evidence" value="ECO:0007669"/>
    <property type="project" value="UniProtKB-ARBA"/>
</dbReference>
<dbReference type="FunFam" id="3.30.830.10:FF:000012">
    <property type="entry name" value="Protease 3"/>
    <property type="match status" value="1"/>
</dbReference>
<proteinExistence type="inferred from homology"/>
<dbReference type="PANTHER" id="PTHR43690">
    <property type="entry name" value="NARDILYSIN"/>
    <property type="match status" value="1"/>
</dbReference>
<keyword evidence="8" id="KW-0378">Hydrolase</keyword>
<evidence type="ECO:0000256" key="10">
    <source>
        <dbReference type="ARBA" id="ARBA00023049"/>
    </source>
</evidence>
<comment type="function">
    <text evidence="2">Endopeptidase that degrades small peptides of less than 7 kDa, such as glucagon and insulin.</text>
</comment>
<dbReference type="Pfam" id="PF22456">
    <property type="entry name" value="PqqF-like_C_4"/>
    <property type="match status" value="1"/>
</dbReference>
<dbReference type="Pfam" id="PF16187">
    <property type="entry name" value="Peptidase_M16_M"/>
    <property type="match status" value="1"/>
</dbReference>
<evidence type="ECO:0000256" key="1">
    <source>
        <dbReference type="ARBA" id="ARBA00001947"/>
    </source>
</evidence>
<evidence type="ECO:0000256" key="4">
    <source>
        <dbReference type="ARBA" id="ARBA00012449"/>
    </source>
</evidence>
<evidence type="ECO:0000256" key="8">
    <source>
        <dbReference type="ARBA" id="ARBA00022801"/>
    </source>
</evidence>
<dbReference type="GO" id="GO:0006508">
    <property type="term" value="P:proteolysis"/>
    <property type="evidence" value="ECO:0007669"/>
    <property type="project" value="UniProtKB-KW"/>
</dbReference>
<organism evidence="19 20">
    <name type="scientific">Marinobacterium halophilum</name>
    <dbReference type="NCBI Taxonomy" id="267374"/>
    <lineage>
        <taxon>Bacteria</taxon>
        <taxon>Pseudomonadati</taxon>
        <taxon>Pseudomonadota</taxon>
        <taxon>Gammaproteobacteria</taxon>
        <taxon>Oceanospirillales</taxon>
        <taxon>Oceanospirillaceae</taxon>
        <taxon>Marinobacterium</taxon>
    </lineage>
</organism>
<keyword evidence="9" id="KW-0862">Zinc</keyword>
<dbReference type="Proteomes" id="UP000242133">
    <property type="component" value="Unassembled WGS sequence"/>
</dbReference>
<evidence type="ECO:0000259" key="17">
    <source>
        <dbReference type="Pfam" id="PF16187"/>
    </source>
</evidence>
<name>A0A2P8F4P2_9GAMM</name>
<dbReference type="EMBL" id="PYGI01000001">
    <property type="protein sequence ID" value="PSL16689.1"/>
    <property type="molecule type" value="Genomic_DNA"/>
</dbReference>
<feature type="domain" description="Peptidase M16 N-terminal" evidence="15">
    <location>
        <begin position="49"/>
        <end position="165"/>
    </location>
</feature>
<comment type="caution">
    <text evidence="19">The sequence shown here is derived from an EMBL/GenBank/DDBJ whole genome shotgun (WGS) entry which is preliminary data.</text>
</comment>
<dbReference type="AlphaFoldDB" id="A0A2P8F4P2"/>
<dbReference type="InterPro" id="IPR011765">
    <property type="entry name" value="Pept_M16_N"/>
</dbReference>
<dbReference type="InterPro" id="IPR001431">
    <property type="entry name" value="Pept_M16_Zn_BS"/>
</dbReference>
<reference evidence="19 20" key="1">
    <citation type="submission" date="2018-03" db="EMBL/GenBank/DDBJ databases">
        <title>Genomic Encyclopedia of Archaeal and Bacterial Type Strains, Phase II (KMG-II): from individual species to whole genera.</title>
        <authorList>
            <person name="Goeker M."/>
        </authorList>
    </citation>
    <scope>NUCLEOTIDE SEQUENCE [LARGE SCALE GENOMIC DNA]</scope>
    <source>
        <strain evidence="19 20">DSM 17586</strain>
    </source>
</reference>
<dbReference type="Gene3D" id="3.30.830.10">
    <property type="entry name" value="Metalloenzyme, LuxS/M16 peptidase-like"/>
    <property type="match status" value="4"/>
</dbReference>
<evidence type="ECO:0000256" key="14">
    <source>
        <dbReference type="RuleBase" id="RU004447"/>
    </source>
</evidence>
<dbReference type="FunFam" id="3.30.830.10:FF:000005">
    <property type="entry name" value="nardilysin isoform X1"/>
    <property type="match status" value="1"/>
</dbReference>
<evidence type="ECO:0000313" key="20">
    <source>
        <dbReference type="Proteomes" id="UP000242133"/>
    </source>
</evidence>
<dbReference type="InterPro" id="IPR032632">
    <property type="entry name" value="Peptidase_M16_M"/>
</dbReference>
<sequence>MLHLRHPLAFVLLLLLSCLALPLRAEIITSPLDTREYRYLQLDNGLRAVVVSDARADKAAVSLNVAVGSNANPAERPGLAHFLEHMLFLGTEKYPEAGDYQQFISSHGGSHNAFTAYENTNYFFDVDAGALPEAVDRFAQFFVAPLFSAEYVDRERHAVHSEYQAKLRDDGRRSFEARKQVFNPEHHYSRFAVGSLETLSNSDDSKIRDELIRFYQRYYSANLMTLSVIGPQPLDQLETLVRKHFTAVENRKATAYVDQAPLFTDNSLPAQLNIETLRETRLLSLSFPLPPIREHWQQKPLYYLSSLIGYEGSGSLLSLLKEKGWVRSLAASPAMDLPGQAMFSIQMELTEAGWQQIDSITADTFAFIETLRRQGVNAELFAEERQLAEVQFRFRMSGNPVHDVMRLSQALQHYPTPYLLKADYHFGTFDGALIHAYLDAMRPDNLLLTLEGQALPTDRMEPRYQTPYAVQPIAAERLTQWQAPIIDARLHVRKRNPFIAENLNLITAAEQTRPQAIWSKPGAVLWYLPDNEFKRPKADFYLTLLSPVANQSPRQSLLAGLYTRMVQDQLNEELYDAALAGLSASLYPHLQGISLKLSGFSDKQPLLLDTLITAMRTPELKPERFARIKTQLREELENSFQDKPYNQAFNHLYTHLLGSGSTEQKLAALETITLADLKAFYPQLLEPAGLRLLAHGNLSADTAVAMSQQVRTTLQPQTLGWVAELPHVLSLPENEPLIDTFATEHGDASTLLYLQGPDESLRARAAVALLSEMISAPFYSRLRTEKQYGYIVFANFMPIRERAGLALVVQSPNTDPFVLATEYTAFLEDLSVRLDNMSTEELTRYQQSLLSRINQRDTDLSSRTSRYWHELDRENLAFDTRQQLSEHTRDLSREELSRMLDSLMARQLLIRNFGTTVTDEVKQQALADDDARLNTLKHEQLGIPLS</sequence>
<accession>A0A2P8F4P2</accession>
<evidence type="ECO:0000256" key="11">
    <source>
        <dbReference type="ARBA" id="ARBA00029597"/>
    </source>
</evidence>
<evidence type="ECO:0000259" key="16">
    <source>
        <dbReference type="Pfam" id="PF05193"/>
    </source>
</evidence>
<evidence type="ECO:0000256" key="12">
    <source>
        <dbReference type="ARBA" id="ARBA00031184"/>
    </source>
</evidence>
<dbReference type="InterPro" id="IPR011249">
    <property type="entry name" value="Metalloenz_LuxS/M16"/>
</dbReference>
<feature type="domain" description="Peptidase M16 C-terminal" evidence="16">
    <location>
        <begin position="208"/>
        <end position="386"/>
    </location>
</feature>
<feature type="domain" description="Coenzyme PQQ synthesis protein F-like C-terminal lobe" evidence="18">
    <location>
        <begin position="769"/>
        <end position="868"/>
    </location>
</feature>
<feature type="domain" description="Peptidase M16 middle/third" evidence="17">
    <location>
        <begin position="392"/>
        <end position="657"/>
    </location>
</feature>
<dbReference type="PANTHER" id="PTHR43690:SF18">
    <property type="entry name" value="INSULIN-DEGRADING ENZYME-RELATED"/>
    <property type="match status" value="1"/>
</dbReference>
<evidence type="ECO:0000256" key="9">
    <source>
        <dbReference type="ARBA" id="ARBA00022833"/>
    </source>
</evidence>